<accession>L5KVI8</accession>
<organism evidence="1 2">
    <name type="scientific">Pteropus alecto</name>
    <name type="common">Black flying fox</name>
    <dbReference type="NCBI Taxonomy" id="9402"/>
    <lineage>
        <taxon>Eukaryota</taxon>
        <taxon>Metazoa</taxon>
        <taxon>Chordata</taxon>
        <taxon>Craniata</taxon>
        <taxon>Vertebrata</taxon>
        <taxon>Euteleostomi</taxon>
        <taxon>Mammalia</taxon>
        <taxon>Eutheria</taxon>
        <taxon>Laurasiatheria</taxon>
        <taxon>Chiroptera</taxon>
        <taxon>Yinpterochiroptera</taxon>
        <taxon>Pteropodoidea</taxon>
        <taxon>Pteropodidae</taxon>
        <taxon>Pteropodinae</taxon>
        <taxon>Pteropus</taxon>
    </lineage>
</organism>
<evidence type="ECO:0000313" key="2">
    <source>
        <dbReference type="Proteomes" id="UP000010552"/>
    </source>
</evidence>
<reference evidence="2" key="1">
    <citation type="journal article" date="2013" name="Science">
        <title>Comparative analysis of bat genomes provides insight into the evolution of flight and immunity.</title>
        <authorList>
            <person name="Zhang G."/>
            <person name="Cowled C."/>
            <person name="Shi Z."/>
            <person name="Huang Z."/>
            <person name="Bishop-Lilly K.A."/>
            <person name="Fang X."/>
            <person name="Wynne J.W."/>
            <person name="Xiong Z."/>
            <person name="Baker M.L."/>
            <person name="Zhao W."/>
            <person name="Tachedjian M."/>
            <person name="Zhu Y."/>
            <person name="Zhou P."/>
            <person name="Jiang X."/>
            <person name="Ng J."/>
            <person name="Yang L."/>
            <person name="Wu L."/>
            <person name="Xiao J."/>
            <person name="Feng Y."/>
            <person name="Chen Y."/>
            <person name="Sun X."/>
            <person name="Zhang Y."/>
            <person name="Marsh G.A."/>
            <person name="Crameri G."/>
            <person name="Broder C.C."/>
            <person name="Frey K.G."/>
            <person name="Wang L.F."/>
            <person name="Wang J."/>
        </authorList>
    </citation>
    <scope>NUCLEOTIDE SEQUENCE [LARGE SCALE GENOMIC DNA]</scope>
</reference>
<proteinExistence type="predicted"/>
<dbReference type="InParanoid" id="L5KVI8"/>
<name>L5KVI8_PTEAL</name>
<dbReference type="AlphaFoldDB" id="L5KVI8"/>
<gene>
    <name evidence="1" type="ORF">PAL_GLEAN10005629</name>
</gene>
<protein>
    <submittedName>
        <fullName evidence="1">Uncharacterized protein</fullName>
    </submittedName>
</protein>
<dbReference type="Proteomes" id="UP000010552">
    <property type="component" value="Unassembled WGS sequence"/>
</dbReference>
<sequence>MHLAGPPLLQEQSQLILFRQLRALRLEHHGTLPVLLGPLGSKKWLAISCTQGLCKQRRNCLQSWAFKFVEAQKASGPS</sequence>
<evidence type="ECO:0000313" key="1">
    <source>
        <dbReference type="EMBL" id="ELK14833.1"/>
    </source>
</evidence>
<keyword evidence="2" id="KW-1185">Reference proteome</keyword>
<dbReference type="EMBL" id="KB030557">
    <property type="protein sequence ID" value="ELK14833.1"/>
    <property type="molecule type" value="Genomic_DNA"/>
</dbReference>